<dbReference type="EMBL" id="JH711575">
    <property type="protein sequence ID" value="EIW84048.1"/>
    <property type="molecule type" value="Genomic_DNA"/>
</dbReference>
<evidence type="ECO:0000259" key="1">
    <source>
        <dbReference type="Pfam" id="PF05368"/>
    </source>
</evidence>
<dbReference type="SUPFAM" id="SSF51735">
    <property type="entry name" value="NAD(P)-binding Rossmann-fold domains"/>
    <property type="match status" value="1"/>
</dbReference>
<evidence type="ECO:0000313" key="3">
    <source>
        <dbReference type="Proteomes" id="UP000053558"/>
    </source>
</evidence>
<dbReference type="Gene3D" id="3.40.50.720">
    <property type="entry name" value="NAD(P)-binding Rossmann-like Domain"/>
    <property type="match status" value="1"/>
</dbReference>
<dbReference type="PANTHER" id="PTHR48079:SF6">
    <property type="entry name" value="NAD(P)-BINDING DOMAIN-CONTAINING PROTEIN-RELATED"/>
    <property type="match status" value="1"/>
</dbReference>
<reference evidence="3" key="1">
    <citation type="journal article" date="2012" name="Science">
        <title>The Paleozoic origin of enzymatic lignin decomposition reconstructed from 31 fungal genomes.</title>
        <authorList>
            <person name="Floudas D."/>
            <person name="Binder M."/>
            <person name="Riley R."/>
            <person name="Barry K."/>
            <person name="Blanchette R.A."/>
            <person name="Henrissat B."/>
            <person name="Martinez A.T."/>
            <person name="Otillar R."/>
            <person name="Spatafora J.W."/>
            <person name="Yadav J.S."/>
            <person name="Aerts A."/>
            <person name="Benoit I."/>
            <person name="Boyd A."/>
            <person name="Carlson A."/>
            <person name="Copeland A."/>
            <person name="Coutinho P.M."/>
            <person name="de Vries R.P."/>
            <person name="Ferreira P."/>
            <person name="Findley K."/>
            <person name="Foster B."/>
            <person name="Gaskell J."/>
            <person name="Glotzer D."/>
            <person name="Gorecki P."/>
            <person name="Heitman J."/>
            <person name="Hesse C."/>
            <person name="Hori C."/>
            <person name="Igarashi K."/>
            <person name="Jurgens J.A."/>
            <person name="Kallen N."/>
            <person name="Kersten P."/>
            <person name="Kohler A."/>
            <person name="Kuees U."/>
            <person name="Kumar T.K.A."/>
            <person name="Kuo A."/>
            <person name="LaButti K."/>
            <person name="Larrondo L.F."/>
            <person name="Lindquist E."/>
            <person name="Ling A."/>
            <person name="Lombard V."/>
            <person name="Lucas S."/>
            <person name="Lundell T."/>
            <person name="Martin R."/>
            <person name="McLaughlin D.J."/>
            <person name="Morgenstern I."/>
            <person name="Morin E."/>
            <person name="Murat C."/>
            <person name="Nagy L.G."/>
            <person name="Nolan M."/>
            <person name="Ohm R.A."/>
            <person name="Patyshakuliyeva A."/>
            <person name="Rokas A."/>
            <person name="Ruiz-Duenas F.J."/>
            <person name="Sabat G."/>
            <person name="Salamov A."/>
            <person name="Samejima M."/>
            <person name="Schmutz J."/>
            <person name="Slot J.C."/>
            <person name="St John F."/>
            <person name="Stenlid J."/>
            <person name="Sun H."/>
            <person name="Sun S."/>
            <person name="Syed K."/>
            <person name="Tsang A."/>
            <person name="Wiebenga A."/>
            <person name="Young D."/>
            <person name="Pisabarro A."/>
            <person name="Eastwood D.C."/>
            <person name="Martin F."/>
            <person name="Cullen D."/>
            <person name="Grigoriev I.V."/>
            <person name="Hibbett D.S."/>
        </authorList>
    </citation>
    <scope>NUCLEOTIDE SEQUENCE [LARGE SCALE GENOMIC DNA]</scope>
    <source>
        <strain evidence="3">RWD-64-598 SS2</strain>
    </source>
</reference>
<proteinExistence type="predicted"/>
<gene>
    <name evidence="2" type="ORF">CONPUDRAFT_142505</name>
</gene>
<protein>
    <submittedName>
        <fullName evidence="2">NAD(P)-binding protein</fullName>
    </submittedName>
</protein>
<organism evidence="2 3">
    <name type="scientific">Coniophora puteana (strain RWD-64-598)</name>
    <name type="common">Brown rot fungus</name>
    <dbReference type="NCBI Taxonomy" id="741705"/>
    <lineage>
        <taxon>Eukaryota</taxon>
        <taxon>Fungi</taxon>
        <taxon>Dikarya</taxon>
        <taxon>Basidiomycota</taxon>
        <taxon>Agaricomycotina</taxon>
        <taxon>Agaricomycetes</taxon>
        <taxon>Agaricomycetidae</taxon>
        <taxon>Boletales</taxon>
        <taxon>Coniophorineae</taxon>
        <taxon>Coniophoraceae</taxon>
        <taxon>Coniophora</taxon>
    </lineage>
</organism>
<dbReference type="AlphaFoldDB" id="A0A5M3MY36"/>
<feature type="domain" description="NmrA-like" evidence="1">
    <location>
        <begin position="4"/>
        <end position="91"/>
    </location>
</feature>
<dbReference type="GO" id="GO:0005737">
    <property type="term" value="C:cytoplasm"/>
    <property type="evidence" value="ECO:0007669"/>
    <property type="project" value="TreeGrafter"/>
</dbReference>
<dbReference type="GeneID" id="19201753"/>
<keyword evidence="3" id="KW-1185">Reference proteome</keyword>
<dbReference type="OMA" id="PVYWLHT"/>
<dbReference type="InterPro" id="IPR008030">
    <property type="entry name" value="NmrA-like"/>
</dbReference>
<dbReference type="OrthoDB" id="10262413at2759"/>
<sequence>MPGKKQVFVTGGTGYIGASVLQKLLRHPLASESELTVLVRSEDKAQKLEQLVRTTSLGDIKVLRGSNGEHDKLEAQASKSDVVFSMADADDVDAIKAILTGLKKRYEQLGVAPILIHTSGTGLLVDKADGKFEGQTFYDDTDVEQMNSIPETQIHRNVDLLVVEADKQGYARTYIILPSVIYGVAQGPLFDGGIGNRHSITVPFLIRSAVGRGQVGVVGEGLSKWESVHINDMYDNALLGRAGHGREGFYFAGNGEHKWYDLSKAIGEALFELGKVDKAEPSPFTKEEAEQSNFLWISGTNSRSQSKRGRALGWQPKYTVEDLFKSVKPEAEVLLA</sequence>
<comment type="caution">
    <text evidence="2">The sequence shown here is derived from an EMBL/GenBank/DDBJ whole genome shotgun (WGS) entry which is preliminary data.</text>
</comment>
<dbReference type="Proteomes" id="UP000053558">
    <property type="component" value="Unassembled WGS sequence"/>
</dbReference>
<dbReference type="PANTHER" id="PTHR48079">
    <property type="entry name" value="PROTEIN YEEZ"/>
    <property type="match status" value="1"/>
</dbReference>
<dbReference type="Pfam" id="PF05368">
    <property type="entry name" value="NmrA"/>
    <property type="match status" value="1"/>
</dbReference>
<dbReference type="InterPro" id="IPR051783">
    <property type="entry name" value="NAD(P)-dependent_oxidoreduct"/>
</dbReference>
<dbReference type="KEGG" id="cput:CONPUDRAFT_142505"/>
<name>A0A5M3MY36_CONPW</name>
<accession>A0A5M3MY36</accession>
<dbReference type="InterPro" id="IPR036291">
    <property type="entry name" value="NAD(P)-bd_dom_sf"/>
</dbReference>
<evidence type="ECO:0000313" key="2">
    <source>
        <dbReference type="EMBL" id="EIW84048.1"/>
    </source>
</evidence>
<dbReference type="RefSeq" id="XP_007765863.1">
    <property type="nucleotide sequence ID" value="XM_007767673.1"/>
</dbReference>
<dbReference type="GO" id="GO:0004029">
    <property type="term" value="F:aldehyde dehydrogenase (NAD+) activity"/>
    <property type="evidence" value="ECO:0007669"/>
    <property type="project" value="TreeGrafter"/>
</dbReference>